<gene>
    <name evidence="1" type="ORF">STCU_10103</name>
</gene>
<name>S9TP73_9TRYP</name>
<organism evidence="1 2">
    <name type="scientific">Strigomonas culicis</name>
    <dbReference type="NCBI Taxonomy" id="28005"/>
    <lineage>
        <taxon>Eukaryota</taxon>
        <taxon>Discoba</taxon>
        <taxon>Euglenozoa</taxon>
        <taxon>Kinetoplastea</taxon>
        <taxon>Metakinetoplastina</taxon>
        <taxon>Trypanosomatida</taxon>
        <taxon>Trypanosomatidae</taxon>
        <taxon>Strigomonadinae</taxon>
        <taxon>Strigomonas</taxon>
    </lineage>
</organism>
<reference evidence="1 2" key="1">
    <citation type="journal article" date="2013" name="PLoS ONE">
        <title>Predicting the Proteins of Angomonas deanei, Strigomonas culicis and Their Respective Endosymbionts Reveals New Aspects of the Trypanosomatidae Family.</title>
        <authorList>
            <person name="Motta M.C."/>
            <person name="Martins A.C."/>
            <person name="de Souza S.S."/>
            <person name="Catta-Preta C.M."/>
            <person name="Silva R."/>
            <person name="Klein C.C."/>
            <person name="de Almeida L.G."/>
            <person name="de Lima Cunha O."/>
            <person name="Ciapina L.P."/>
            <person name="Brocchi M."/>
            <person name="Colabardini A.C."/>
            <person name="de Araujo Lima B."/>
            <person name="Machado C.R."/>
            <person name="de Almeida Soares C.M."/>
            <person name="Probst C.M."/>
            <person name="de Menezes C.B."/>
            <person name="Thompson C.E."/>
            <person name="Bartholomeu D.C."/>
            <person name="Gradia D.F."/>
            <person name="Pavoni D.P."/>
            <person name="Grisard E.C."/>
            <person name="Fantinatti-Garboggini F."/>
            <person name="Marchini F.K."/>
            <person name="Rodrigues-Luiz G.F."/>
            <person name="Wagner G."/>
            <person name="Goldman G.H."/>
            <person name="Fietto J.L."/>
            <person name="Elias M.C."/>
            <person name="Goldman M.H."/>
            <person name="Sagot M.F."/>
            <person name="Pereira M."/>
            <person name="Stoco P.H."/>
            <person name="de Mendonca-Neto R.P."/>
            <person name="Teixeira S.M."/>
            <person name="Maciel T.E."/>
            <person name="de Oliveira Mendes T.A."/>
            <person name="Urmenyi T.P."/>
            <person name="de Souza W."/>
            <person name="Schenkman S."/>
            <person name="de Vasconcelos A.T."/>
        </authorList>
    </citation>
    <scope>NUCLEOTIDE SEQUENCE [LARGE SCALE GENOMIC DNA]</scope>
</reference>
<keyword evidence="2" id="KW-1185">Reference proteome</keyword>
<dbReference type="AlphaFoldDB" id="S9TP73"/>
<evidence type="ECO:0000313" key="2">
    <source>
        <dbReference type="Proteomes" id="UP000015354"/>
    </source>
</evidence>
<proteinExistence type="predicted"/>
<comment type="caution">
    <text evidence="1">The sequence shown here is derived from an EMBL/GenBank/DDBJ whole genome shotgun (WGS) entry which is preliminary data.</text>
</comment>
<protein>
    <submittedName>
        <fullName evidence="1">Uncharacterized protein</fullName>
    </submittedName>
</protein>
<dbReference type="Proteomes" id="UP000015354">
    <property type="component" value="Unassembled WGS sequence"/>
</dbReference>
<dbReference type="EMBL" id="ATMH01010032">
    <property type="protein sequence ID" value="EPY18233.1"/>
    <property type="molecule type" value="Genomic_DNA"/>
</dbReference>
<evidence type="ECO:0000313" key="1">
    <source>
        <dbReference type="EMBL" id="EPY18233.1"/>
    </source>
</evidence>
<accession>S9TP73</accession>
<sequence length="504" mass="59279">MCEEKSSNRCASERLCLERAEEAYSALDRELAACRRRNALCAQQLLKKVTPQDMLPTTAGTHTRETPSLQRVSDVLYDGIRAQEEKDAVLRVKQVLFQLFEATVAPWFDEQVVLRFYEKEVRSRLHDVERRMRCIERKIKTRRRFLSMAEADEHNKRTKDDNNKETDAAMEGHFVERFVETHTSRFNRQVPFSSNNNNNANKTNYYYYLSRFFLSLYAEALFRNDVSGRVQLVSQNTVLASSSPITIFKKKKRSLLHVLALYNTVLPETIRSLIHQNQYLRGDMLFHLLFFTRQEATETTLFNMYDMDENVFHHFYLFQHFNSIPRCDARQPHHYPSAAKESDHIFLRHVNDRLHAAHFTAAPTTVMMDPHLLQDSISVSNYIFFLYTFIGDLKSFNAASPPVRGRTPKSLPSLRSLITYFESYVDIHNDHENNNPFFWNTLGINHFYERVLRVSFLQLFVYNTHFSLYNNSNNNCVYTIYECEKDLQQLLQLLSDKFMFSSTS</sequence>